<sequence length="235" mass="26090">MSENTNTGNLANNGATNPRRRNGTSLSSFGHPNPGEVLTTTIQINQPGDIDDNTTPALSSSTATRSSSSSGRPRKTQNYLQNAYETTENVHYGASPFDADEYKRWRNRRSPLRRRVIADFERCILGEVDEQTSRVSLRVRRNRITGYYNPLVRPAWLAAEGNENGQGIGADEEEEAPDLATDGIGGIEPEPPVNYSDNDNDYEQFVHLVALTLMYEYGDELGGFVGTAERDQWAE</sequence>
<accession>A0AAD5WUV9</accession>
<comment type="caution">
    <text evidence="2">The sequence shown here is derived from an EMBL/GenBank/DDBJ whole genome shotgun (WGS) entry which is preliminary data.</text>
</comment>
<dbReference type="Proteomes" id="UP001201980">
    <property type="component" value="Unassembled WGS sequence"/>
</dbReference>
<gene>
    <name evidence="2" type="ORF">MKZ38_009114</name>
</gene>
<organism evidence="2 3">
    <name type="scientific">Zalerion maritima</name>
    <dbReference type="NCBI Taxonomy" id="339359"/>
    <lineage>
        <taxon>Eukaryota</taxon>
        <taxon>Fungi</taxon>
        <taxon>Dikarya</taxon>
        <taxon>Ascomycota</taxon>
        <taxon>Pezizomycotina</taxon>
        <taxon>Sordariomycetes</taxon>
        <taxon>Lulworthiomycetidae</taxon>
        <taxon>Lulworthiales</taxon>
        <taxon>Lulworthiaceae</taxon>
        <taxon>Zalerion</taxon>
    </lineage>
</organism>
<evidence type="ECO:0000256" key="1">
    <source>
        <dbReference type="SAM" id="MobiDB-lite"/>
    </source>
</evidence>
<feature type="region of interest" description="Disordered" evidence="1">
    <location>
        <begin position="1"/>
        <end position="76"/>
    </location>
</feature>
<proteinExistence type="predicted"/>
<evidence type="ECO:0000313" key="3">
    <source>
        <dbReference type="Proteomes" id="UP001201980"/>
    </source>
</evidence>
<evidence type="ECO:0000313" key="2">
    <source>
        <dbReference type="EMBL" id="KAJ2903950.1"/>
    </source>
</evidence>
<feature type="compositionally biased region" description="Low complexity" evidence="1">
    <location>
        <begin position="1"/>
        <end position="17"/>
    </location>
</feature>
<reference evidence="2" key="1">
    <citation type="submission" date="2022-07" db="EMBL/GenBank/DDBJ databases">
        <title>Draft genome sequence of Zalerion maritima ATCC 34329, a (micro)plastics degrading marine fungus.</title>
        <authorList>
            <person name="Paco A."/>
            <person name="Goncalves M.F.M."/>
            <person name="Rocha-Santos T.A.P."/>
            <person name="Alves A."/>
        </authorList>
    </citation>
    <scope>NUCLEOTIDE SEQUENCE</scope>
    <source>
        <strain evidence="2">ATCC 34329</strain>
    </source>
</reference>
<feature type="compositionally biased region" description="Low complexity" evidence="1">
    <location>
        <begin position="54"/>
        <end position="70"/>
    </location>
</feature>
<name>A0AAD5WUV9_9PEZI</name>
<keyword evidence="3" id="KW-1185">Reference proteome</keyword>
<dbReference type="EMBL" id="JAKWBI020000066">
    <property type="protein sequence ID" value="KAJ2903950.1"/>
    <property type="molecule type" value="Genomic_DNA"/>
</dbReference>
<protein>
    <submittedName>
        <fullName evidence="2">Uncharacterized protein</fullName>
    </submittedName>
</protein>
<dbReference type="AlphaFoldDB" id="A0AAD5WUV9"/>